<evidence type="ECO:0000313" key="2">
    <source>
        <dbReference type="EMBL" id="KAK0747867.1"/>
    </source>
</evidence>
<dbReference type="PANTHER" id="PTHR46603:SF1">
    <property type="entry name" value="ABSCISSION_NOCUT CHECKPOINT REGULATOR"/>
    <property type="match status" value="1"/>
</dbReference>
<gene>
    <name evidence="2" type="ORF">B0T21DRAFT_355297</name>
</gene>
<evidence type="ECO:0000313" key="3">
    <source>
        <dbReference type="Proteomes" id="UP001172159"/>
    </source>
</evidence>
<dbReference type="EMBL" id="JAUKTV010000001">
    <property type="protein sequence ID" value="KAK0747867.1"/>
    <property type="molecule type" value="Genomic_DNA"/>
</dbReference>
<dbReference type="AlphaFoldDB" id="A0AA40EYG3"/>
<dbReference type="Proteomes" id="UP001172159">
    <property type="component" value="Unassembled WGS sequence"/>
</dbReference>
<feature type="region of interest" description="Disordered" evidence="1">
    <location>
        <begin position="21"/>
        <end position="306"/>
    </location>
</feature>
<proteinExistence type="predicted"/>
<sequence>MSSSRPNDKSLLDRLNALKTSSVTLDHTPNTASFTTVTPQNQPVSTEDALAERLRQLRQGNTGPNLPRPEDRSPKDGPVLGSSGNSGGDKAPTPLTTQPPATPRISSNRDPKEQLVNSLPSTPTSLPRTVSNTENAGKSQGTKNPYFRGGPEDVDDDDVQALLEDLGGEDFNLTDAPFGTADTKTEDQKVEELLAKLSKAVPPSSDNEEAPDDDENDNSDGEHMTAAVDKILSQTRDELVLSNSTEPEEAQEGQEDTNNNRKPSHRPTGSAPPTKEPSNFDSNSSNPLELPSVPSTLTDDPAPDPTIDILSSRLAALRGIGPVDSFGLPAAPTFSPEDRPTPARKPPPLGGREEKYTDEDVKTWCVVCLDDGTIKCIGCDSDLYCDRCWREMHVGPRVGYDERGHQWVRHISKK</sequence>
<dbReference type="SUPFAM" id="SSF57845">
    <property type="entry name" value="B-box zinc-binding domain"/>
    <property type="match status" value="1"/>
</dbReference>
<feature type="compositionally biased region" description="Polar residues" evidence="1">
    <location>
        <begin position="276"/>
        <end position="287"/>
    </location>
</feature>
<feature type="compositionally biased region" description="Acidic residues" evidence="1">
    <location>
        <begin position="246"/>
        <end position="255"/>
    </location>
</feature>
<protein>
    <recommendedName>
        <fullName evidence="4">Abscission/NoCut checkpoint regulator</fullName>
    </recommendedName>
</protein>
<dbReference type="CDD" id="cd19817">
    <property type="entry name" value="Bbox1_ANCHR-like"/>
    <property type="match status" value="1"/>
</dbReference>
<accession>A0AA40EYG3</accession>
<feature type="compositionally biased region" description="Basic and acidic residues" evidence="1">
    <location>
        <begin position="183"/>
        <end position="194"/>
    </location>
</feature>
<keyword evidence="3" id="KW-1185">Reference proteome</keyword>
<dbReference type="Pfam" id="PF22586">
    <property type="entry name" value="ANCHR-like_BBOX"/>
    <property type="match status" value="1"/>
</dbReference>
<evidence type="ECO:0008006" key="4">
    <source>
        <dbReference type="Google" id="ProtNLM"/>
    </source>
</evidence>
<name>A0AA40EYG3_9PEZI</name>
<feature type="compositionally biased region" description="Polar residues" evidence="1">
    <location>
        <begin position="115"/>
        <end position="143"/>
    </location>
</feature>
<dbReference type="PANTHER" id="PTHR46603">
    <property type="entry name" value="ABSCISSION/NOCUT CHECKPOINT REGULATOR"/>
    <property type="match status" value="1"/>
</dbReference>
<comment type="caution">
    <text evidence="2">The sequence shown here is derived from an EMBL/GenBank/DDBJ whole genome shotgun (WGS) entry which is preliminary data.</text>
</comment>
<dbReference type="InterPro" id="IPR044553">
    <property type="entry name" value="Bbox1_ANCHR"/>
</dbReference>
<reference evidence="2" key="1">
    <citation type="submission" date="2023-06" db="EMBL/GenBank/DDBJ databases">
        <title>Genome-scale phylogeny and comparative genomics of the fungal order Sordariales.</title>
        <authorList>
            <consortium name="Lawrence Berkeley National Laboratory"/>
            <person name="Hensen N."/>
            <person name="Bonometti L."/>
            <person name="Westerberg I."/>
            <person name="Brannstrom I.O."/>
            <person name="Guillou S."/>
            <person name="Cros-Aarteil S."/>
            <person name="Calhoun S."/>
            <person name="Haridas S."/>
            <person name="Kuo A."/>
            <person name="Mondo S."/>
            <person name="Pangilinan J."/>
            <person name="Riley R."/>
            <person name="Labutti K."/>
            <person name="Andreopoulos B."/>
            <person name="Lipzen A."/>
            <person name="Chen C."/>
            <person name="Yanf M."/>
            <person name="Daum C."/>
            <person name="Ng V."/>
            <person name="Clum A."/>
            <person name="Steindorff A."/>
            <person name="Ohm R."/>
            <person name="Martin F."/>
            <person name="Silar P."/>
            <person name="Natvig D."/>
            <person name="Lalanne C."/>
            <person name="Gautier V."/>
            <person name="Ament-Velasquez S.L."/>
            <person name="Kruys A."/>
            <person name="Hutchinson M.I."/>
            <person name="Powell A.J."/>
            <person name="Barry K."/>
            <person name="Miller A.N."/>
            <person name="Grigoriev I.V."/>
            <person name="Debuchy R."/>
            <person name="Gladieux P."/>
            <person name="Thoren M.H."/>
            <person name="Johannesson H."/>
        </authorList>
    </citation>
    <scope>NUCLEOTIDE SEQUENCE</scope>
    <source>
        <strain evidence="2">CBS 540.89</strain>
    </source>
</reference>
<feature type="compositionally biased region" description="Low complexity" evidence="1">
    <location>
        <begin position="296"/>
        <end position="306"/>
    </location>
</feature>
<feature type="compositionally biased region" description="Polar residues" evidence="1">
    <location>
        <begin position="21"/>
        <end position="45"/>
    </location>
</feature>
<feature type="region of interest" description="Disordered" evidence="1">
    <location>
        <begin position="321"/>
        <end position="355"/>
    </location>
</feature>
<organism evidence="2 3">
    <name type="scientific">Apiosordaria backusii</name>
    <dbReference type="NCBI Taxonomy" id="314023"/>
    <lineage>
        <taxon>Eukaryota</taxon>
        <taxon>Fungi</taxon>
        <taxon>Dikarya</taxon>
        <taxon>Ascomycota</taxon>
        <taxon>Pezizomycotina</taxon>
        <taxon>Sordariomycetes</taxon>
        <taxon>Sordariomycetidae</taxon>
        <taxon>Sordariales</taxon>
        <taxon>Lasiosphaeriaceae</taxon>
        <taxon>Apiosordaria</taxon>
    </lineage>
</organism>
<evidence type="ECO:0000256" key="1">
    <source>
        <dbReference type="SAM" id="MobiDB-lite"/>
    </source>
</evidence>
<feature type="compositionally biased region" description="Acidic residues" evidence="1">
    <location>
        <begin position="206"/>
        <end position="219"/>
    </location>
</feature>